<dbReference type="Proteomes" id="UP000005519">
    <property type="component" value="Unassembled WGS sequence"/>
</dbReference>
<keyword evidence="1" id="KW-0812">Transmembrane</keyword>
<keyword evidence="1" id="KW-0472">Membrane</keyword>
<proteinExistence type="predicted"/>
<evidence type="ECO:0000313" key="3">
    <source>
        <dbReference type="Proteomes" id="UP000005519"/>
    </source>
</evidence>
<accession>C9PR43</accession>
<dbReference type="RefSeq" id="WP_005762249.1">
    <property type="nucleotide sequence ID" value="NZ_GG704810.1"/>
</dbReference>
<feature type="transmembrane region" description="Helical" evidence="1">
    <location>
        <begin position="324"/>
        <end position="343"/>
    </location>
</feature>
<feature type="transmembrane region" description="Helical" evidence="1">
    <location>
        <begin position="166"/>
        <end position="191"/>
    </location>
</feature>
<name>C9PR43_9PAST</name>
<organism evidence="2 3">
    <name type="scientific">Pasteurella dagmatis ATCC 43325</name>
    <dbReference type="NCBI Taxonomy" id="667128"/>
    <lineage>
        <taxon>Bacteria</taxon>
        <taxon>Pseudomonadati</taxon>
        <taxon>Pseudomonadota</taxon>
        <taxon>Gammaproteobacteria</taxon>
        <taxon>Pasteurellales</taxon>
        <taxon>Pasteurellaceae</taxon>
        <taxon>Pasteurella</taxon>
    </lineage>
</organism>
<sequence length="411" mass="46591">MSAVFNFFYLYDPWLWHFFRMAFFVGGIAIFALAYYLYRQSKVRIENNKSSMILPQGIALPIDSIVVIIALILASVLPMLVHNTGELGVVKMYAKTLILFLFGVAIYNLFYHHNLGKAQCVRDMNIGIVIQAVIGFVALTGLSLAIDLALSTNVMLPRFYGSEQEYRLYNITSSAFFQLSIFYLFLLHFLLAYQAKGKGLSPIILFLLLCIGVISGRTFFVFSVLSILLYFKWRYLPALIVFVVMVLVLAMNFDDNKYVAHALEPVINLLSTQDVTKLSSSSENLVKNHLFIPTMKQILVGDGYYFTPDGRYYGGTDSGFLRQVLYGGAGYLFICFLFTVYFIKRIADNWFDGSYKFLLSTLFLLSILHIKADTYAFPGLMFVLIMFLSLFGQNGKMIYLFRPTSSNKGAG</sequence>
<feature type="transmembrane region" description="Helical" evidence="1">
    <location>
        <begin position="58"/>
        <end position="80"/>
    </location>
</feature>
<dbReference type="HOGENOM" id="CLU_725505_0_0_6"/>
<reference evidence="2 3" key="1">
    <citation type="submission" date="2009-10" db="EMBL/GenBank/DDBJ databases">
        <authorList>
            <person name="Muzny D."/>
            <person name="Qin X."/>
            <person name="Deng J."/>
            <person name="Jiang H."/>
            <person name="Liu Y."/>
            <person name="Qu J."/>
            <person name="Song X.-Z."/>
            <person name="Zhang L."/>
            <person name="Thornton R."/>
            <person name="Coyle M."/>
            <person name="Francisco L."/>
            <person name="Jackson L."/>
            <person name="Javaid M."/>
            <person name="Korchina V."/>
            <person name="Kovar C."/>
            <person name="Mata R."/>
            <person name="Mathew T."/>
            <person name="Ngo R."/>
            <person name="Nguyen L."/>
            <person name="Nguyen N."/>
            <person name="Okwuonu G."/>
            <person name="Ongeri F."/>
            <person name="Pham C."/>
            <person name="Simmons D."/>
            <person name="Wilczek-Boney K."/>
            <person name="Hale W."/>
            <person name="Jakkamsetti A."/>
            <person name="Pham P."/>
            <person name="Ruth R."/>
            <person name="San Lucas F."/>
            <person name="Warren J."/>
            <person name="Zhang J."/>
            <person name="Zhao Z."/>
            <person name="Zhou C."/>
            <person name="Zhu D."/>
            <person name="Lee S."/>
            <person name="Bess C."/>
            <person name="Blankenburg K."/>
            <person name="Forbes L."/>
            <person name="Fu Q."/>
            <person name="Gubbala S."/>
            <person name="Hirani K."/>
            <person name="Jayaseelan J.C."/>
            <person name="Lara F."/>
            <person name="Munidasa M."/>
            <person name="Palculict T."/>
            <person name="Patil S."/>
            <person name="Pu L.-L."/>
            <person name="Saada N."/>
            <person name="Tang L."/>
            <person name="Weissenberger G."/>
            <person name="Zhu Y."/>
            <person name="Hemphill L."/>
            <person name="Shang Y."/>
            <person name="Youmans B."/>
            <person name="Ayvaz T."/>
            <person name="Ross M."/>
            <person name="Santibanez J."/>
            <person name="Aqrawi P."/>
            <person name="Gross S."/>
            <person name="Joshi V."/>
            <person name="Fowler G."/>
            <person name="Nazareth L."/>
            <person name="Reid J."/>
            <person name="Worley K."/>
            <person name="Petrosino J."/>
            <person name="Highlander S."/>
            <person name="Gibbs R."/>
        </authorList>
    </citation>
    <scope>NUCLEOTIDE SEQUENCE [LARGE SCALE GENOMIC DNA]</scope>
    <source>
        <strain evidence="2 3">ATCC 43325</strain>
    </source>
</reference>
<feature type="transmembrane region" description="Helical" evidence="1">
    <location>
        <begin position="235"/>
        <end position="253"/>
    </location>
</feature>
<feature type="transmembrane region" description="Helical" evidence="1">
    <location>
        <begin position="124"/>
        <end position="146"/>
    </location>
</feature>
<dbReference type="AlphaFoldDB" id="C9PR43"/>
<evidence type="ECO:0008006" key="4">
    <source>
        <dbReference type="Google" id="ProtNLM"/>
    </source>
</evidence>
<feature type="transmembrane region" description="Helical" evidence="1">
    <location>
        <begin position="14"/>
        <end position="38"/>
    </location>
</feature>
<dbReference type="STRING" id="667128.HMPREF0621_1467"/>
<evidence type="ECO:0000313" key="2">
    <source>
        <dbReference type="EMBL" id="EEX49944.1"/>
    </source>
</evidence>
<feature type="transmembrane region" description="Helical" evidence="1">
    <location>
        <begin position="92"/>
        <end position="112"/>
    </location>
</feature>
<protein>
    <recommendedName>
        <fullName evidence="4">O-antigen polymerase</fullName>
    </recommendedName>
</protein>
<evidence type="ECO:0000256" key="1">
    <source>
        <dbReference type="SAM" id="Phobius"/>
    </source>
</evidence>
<gene>
    <name evidence="2" type="ORF">HMPREF0621_1467</name>
</gene>
<comment type="caution">
    <text evidence="2">The sequence shown here is derived from an EMBL/GenBank/DDBJ whole genome shotgun (WGS) entry which is preliminary data.</text>
</comment>
<keyword evidence="1" id="KW-1133">Transmembrane helix</keyword>
<keyword evidence="3" id="KW-1185">Reference proteome</keyword>
<dbReference type="EMBL" id="ACZR01000014">
    <property type="protein sequence ID" value="EEX49944.1"/>
    <property type="molecule type" value="Genomic_DNA"/>
</dbReference>
<feature type="transmembrane region" description="Helical" evidence="1">
    <location>
        <begin position="203"/>
        <end position="229"/>
    </location>
</feature>
<dbReference type="OrthoDB" id="5688157at2"/>
<feature type="transmembrane region" description="Helical" evidence="1">
    <location>
        <begin position="375"/>
        <end position="392"/>
    </location>
</feature>